<dbReference type="Proteomes" id="UP000287033">
    <property type="component" value="Unassembled WGS sequence"/>
</dbReference>
<evidence type="ECO:0000313" key="9">
    <source>
        <dbReference type="Proteomes" id="UP000287033"/>
    </source>
</evidence>
<feature type="compositionally biased region" description="Acidic residues" evidence="6">
    <location>
        <begin position="311"/>
        <end position="322"/>
    </location>
</feature>
<keyword evidence="4" id="KW-0804">Transcription</keyword>
<dbReference type="OrthoDB" id="5857104at2759"/>
<feature type="domain" description="BRK" evidence="7">
    <location>
        <begin position="2"/>
        <end position="27"/>
    </location>
</feature>
<dbReference type="PANTHER" id="PTHR46850">
    <property type="entry name" value="CHROMODOMAIN-HELICASE-DNA-BINDING PROTEIN 9"/>
    <property type="match status" value="1"/>
</dbReference>
<comment type="caution">
    <text evidence="8">The sequence shown here is derived from an EMBL/GenBank/DDBJ whole genome shotgun (WGS) entry which is preliminary data.</text>
</comment>
<evidence type="ECO:0000256" key="4">
    <source>
        <dbReference type="ARBA" id="ARBA00023163"/>
    </source>
</evidence>
<comment type="similarity">
    <text evidence="2">Belongs to the SNF2/RAD54 helicase family.</text>
</comment>
<reference evidence="8 9" key="1">
    <citation type="journal article" date="2018" name="Nat. Ecol. Evol.">
        <title>Shark genomes provide insights into elasmobranch evolution and the origin of vertebrates.</title>
        <authorList>
            <person name="Hara Y"/>
            <person name="Yamaguchi K"/>
            <person name="Onimaru K"/>
            <person name="Kadota M"/>
            <person name="Koyanagi M"/>
            <person name="Keeley SD"/>
            <person name="Tatsumi K"/>
            <person name="Tanaka K"/>
            <person name="Motone F"/>
            <person name="Kageyama Y"/>
            <person name="Nozu R"/>
            <person name="Adachi N"/>
            <person name="Nishimura O"/>
            <person name="Nakagawa R"/>
            <person name="Tanegashima C"/>
            <person name="Kiyatake I"/>
            <person name="Matsumoto R"/>
            <person name="Murakumo K"/>
            <person name="Nishida K"/>
            <person name="Terakita A"/>
            <person name="Kuratani S"/>
            <person name="Sato K"/>
            <person name="Hyodo S Kuraku.S."/>
        </authorList>
    </citation>
    <scope>NUCLEOTIDE SEQUENCE [LARGE SCALE GENOMIC DNA]</scope>
</reference>
<dbReference type="InterPro" id="IPR037259">
    <property type="entry name" value="BRK_sf"/>
</dbReference>
<feature type="non-terminal residue" evidence="8">
    <location>
        <position position="1"/>
    </location>
</feature>
<feature type="compositionally biased region" description="Basic and acidic residues" evidence="6">
    <location>
        <begin position="267"/>
        <end position="283"/>
    </location>
</feature>
<evidence type="ECO:0000256" key="6">
    <source>
        <dbReference type="SAM" id="MobiDB-lite"/>
    </source>
</evidence>
<proteinExistence type="inferred from homology"/>
<gene>
    <name evidence="8" type="ORF">chiPu_0007246</name>
</gene>
<dbReference type="InterPro" id="IPR006576">
    <property type="entry name" value="BRK_domain"/>
</dbReference>
<dbReference type="Pfam" id="PF07533">
    <property type="entry name" value="BRK"/>
    <property type="match status" value="1"/>
</dbReference>
<feature type="region of interest" description="Disordered" evidence="6">
    <location>
        <begin position="157"/>
        <end position="222"/>
    </location>
</feature>
<evidence type="ECO:0000313" key="8">
    <source>
        <dbReference type="EMBL" id="GCC28812.1"/>
    </source>
</evidence>
<feature type="compositionally biased region" description="Low complexity" evidence="6">
    <location>
        <begin position="196"/>
        <end position="221"/>
    </location>
</feature>
<keyword evidence="3" id="KW-0805">Transcription regulation</keyword>
<evidence type="ECO:0000256" key="1">
    <source>
        <dbReference type="ARBA" id="ARBA00004123"/>
    </source>
</evidence>
<organism evidence="8 9">
    <name type="scientific">Chiloscyllium punctatum</name>
    <name type="common">Brownbanded bambooshark</name>
    <name type="synonym">Hemiscyllium punctatum</name>
    <dbReference type="NCBI Taxonomy" id="137246"/>
    <lineage>
        <taxon>Eukaryota</taxon>
        <taxon>Metazoa</taxon>
        <taxon>Chordata</taxon>
        <taxon>Craniata</taxon>
        <taxon>Vertebrata</taxon>
        <taxon>Chondrichthyes</taxon>
        <taxon>Elasmobranchii</taxon>
        <taxon>Galeomorphii</taxon>
        <taxon>Galeoidea</taxon>
        <taxon>Orectolobiformes</taxon>
        <taxon>Hemiscylliidae</taxon>
        <taxon>Chiloscyllium</taxon>
    </lineage>
</organism>
<name>A0A401SEF5_CHIPU</name>
<keyword evidence="9" id="KW-1185">Reference proteome</keyword>
<feature type="compositionally biased region" description="Polar residues" evidence="6">
    <location>
        <begin position="300"/>
        <end position="310"/>
    </location>
</feature>
<evidence type="ECO:0000256" key="3">
    <source>
        <dbReference type="ARBA" id="ARBA00023015"/>
    </source>
</evidence>
<dbReference type="STRING" id="137246.A0A401SEF5"/>
<keyword evidence="5" id="KW-0539">Nucleus</keyword>
<dbReference type="PANTHER" id="PTHR46850:SF1">
    <property type="entry name" value="CHROMODOMAIN-HELICASE-DNA-BINDING PROTEIN 9"/>
    <property type="match status" value="1"/>
</dbReference>
<dbReference type="InterPro" id="IPR051493">
    <property type="entry name" value="CHD"/>
</dbReference>
<dbReference type="GO" id="GO:0005634">
    <property type="term" value="C:nucleus"/>
    <property type="evidence" value="ECO:0007669"/>
    <property type="project" value="UniProtKB-SubCell"/>
</dbReference>
<dbReference type="OMA" id="GTHITGM"/>
<evidence type="ECO:0000256" key="2">
    <source>
        <dbReference type="ARBA" id="ARBA00007025"/>
    </source>
</evidence>
<feature type="region of interest" description="Disordered" evidence="6">
    <location>
        <begin position="262"/>
        <end position="322"/>
    </location>
</feature>
<dbReference type="AlphaFoldDB" id="A0A401SEF5"/>
<evidence type="ECO:0000256" key="5">
    <source>
        <dbReference type="ARBA" id="ARBA00023242"/>
    </source>
</evidence>
<protein>
    <recommendedName>
        <fullName evidence="7">BRK domain-containing protein</fullName>
    </recommendedName>
</protein>
<dbReference type="SUPFAM" id="SSF160481">
    <property type="entry name" value="BRK domain-like"/>
    <property type="match status" value="1"/>
</dbReference>
<dbReference type="EMBL" id="BEZZ01000221">
    <property type="protein sequence ID" value="GCC28812.1"/>
    <property type="molecule type" value="Genomic_DNA"/>
</dbReference>
<evidence type="ECO:0000259" key="7">
    <source>
        <dbReference type="Pfam" id="PF07533"/>
    </source>
</evidence>
<comment type="subcellular location">
    <subcellularLocation>
        <location evidence="1">Nucleus</location>
    </subcellularLocation>
</comment>
<sequence length="322" mass="34207">VGGSLAPPIKDLERWLQENPEFGIAPEWASVVKQSGYLPENMFDRILTGPVVREEVSRRGRRPKSELTKAAAAAMTVNPLVANGLLAGMDLNSLQSLQQNLQNLQSLQLTAGLMGFPAGLPSTGGETKSLTSMFPMMHSNMAGLPNIFGMGDLLTKSSETAPKDRKGSSTIDSFKPTDGSNERTEKQNVDVCNEISVSSSAASSPRKVTPTTSASASVTSSGPLAINPLLLSSMLYPGILLSPGLNIPIAGFPQTNIFDVQTNRNTDVTKPKPTKETVEHQEGTEQNSSHENSGDDASEKATSLSTSEDTTQPDDSDSSEED</sequence>
<accession>A0A401SEF5</accession>
<dbReference type="Gene3D" id="3.40.5.120">
    <property type="match status" value="1"/>
</dbReference>